<dbReference type="HOGENOM" id="CLU_285585_0_0_7"/>
<protein>
    <recommendedName>
        <fullName evidence="2">CARDB domain-containing protein</fullName>
    </recommendedName>
</protein>
<proteinExistence type="predicted"/>
<dbReference type="InterPro" id="IPR013783">
    <property type="entry name" value="Ig-like_fold"/>
</dbReference>
<accession>A9GK47</accession>
<dbReference type="eggNOG" id="COG5492">
    <property type="taxonomic scope" value="Bacteria"/>
</dbReference>
<gene>
    <name evidence="3" type="ordered locus">sce6364</name>
</gene>
<evidence type="ECO:0000313" key="4">
    <source>
        <dbReference type="Proteomes" id="UP000002139"/>
    </source>
</evidence>
<dbReference type="EMBL" id="AM746676">
    <property type="protein sequence ID" value="CAN96531.1"/>
    <property type="molecule type" value="Genomic_DNA"/>
</dbReference>
<evidence type="ECO:0000259" key="2">
    <source>
        <dbReference type="Pfam" id="PF07705"/>
    </source>
</evidence>
<feature type="region of interest" description="Disordered" evidence="1">
    <location>
        <begin position="1"/>
        <end position="37"/>
    </location>
</feature>
<evidence type="ECO:0000313" key="3">
    <source>
        <dbReference type="EMBL" id="CAN96531.1"/>
    </source>
</evidence>
<keyword evidence="4" id="KW-1185">Reference proteome</keyword>
<dbReference type="AlphaFoldDB" id="A9GK47"/>
<dbReference type="Proteomes" id="UP000002139">
    <property type="component" value="Chromosome"/>
</dbReference>
<organism evidence="3 4">
    <name type="scientific">Sorangium cellulosum (strain So ce56)</name>
    <name type="common">Polyangium cellulosum (strain So ce56)</name>
    <dbReference type="NCBI Taxonomy" id="448385"/>
    <lineage>
        <taxon>Bacteria</taxon>
        <taxon>Pseudomonadati</taxon>
        <taxon>Myxococcota</taxon>
        <taxon>Polyangia</taxon>
        <taxon>Polyangiales</taxon>
        <taxon>Polyangiaceae</taxon>
        <taxon>Sorangium</taxon>
    </lineage>
</organism>
<dbReference type="KEGG" id="scl:sce6364"/>
<dbReference type="Gene3D" id="2.60.40.10">
    <property type="entry name" value="Immunoglobulins"/>
    <property type="match status" value="1"/>
</dbReference>
<feature type="compositionally biased region" description="Basic residues" evidence="1">
    <location>
        <begin position="1"/>
        <end position="11"/>
    </location>
</feature>
<evidence type="ECO:0000256" key="1">
    <source>
        <dbReference type="SAM" id="MobiDB-lite"/>
    </source>
</evidence>
<dbReference type="Pfam" id="PF07705">
    <property type="entry name" value="CARDB"/>
    <property type="match status" value="1"/>
</dbReference>
<dbReference type="InterPro" id="IPR011635">
    <property type="entry name" value="CARDB"/>
</dbReference>
<feature type="domain" description="CARDB" evidence="2">
    <location>
        <begin position="618"/>
        <end position="699"/>
    </location>
</feature>
<sequence>MARRLLRRTGQRCRSAAAPPSGKGGGAPAVAALSDERRDRRHPLRLISPLALVSITSAAVAASGCVAPQDDEPLASVAQPAVDAGERQHSPVYVKNWPTTDGRTQWSNVVIVNPSAQPVSVTLVVHPTDGGPRLGVVSKTIAGFATYNAYGDPAWNGIAESDPANHRSLGWIELQSSAPVVASHRITIRDGSTYDAPARLFEDEPFIKSPSTRLLSSYFLKNWPASGNKTQWSNIHVVNPGPVAAHITVKVHRNDGSGVLATLSRTVPATGAWGSYGDAGWLAIPNTDAANTGAYGWVEVTSDQPVVASNRISVRTGATYDAPLFLLDDLAFTPSTSTDLAGSFFLRNVPATGTLTQWSNLVVNNPSPTPTDVVVTVHRTDGGPDLGSFTRTIPAMGAWNAYGDPGWNGIPDSTPGRSIGWVEIHASNPVFGTNRVVLRDGSAPSAPVALLDEEPLVQATENSLFSSLYLKNWPASAGVTQWSSAVVNNPSAYPVTITVRIRKVDGSGSLASFTRTIPAKGWWNASNDPGWTGATETDALNHRSIGWVEINASAPVLGLDRVVLRQGTTADAPVVLLDGTPLSAGARATQDLIAGWISRAPALDYVWGSANPAVEGWPAAGSSVTWRAHVRNRSSAAATAVPYRWSIDGAVAATGTVNVPANGMATVELPWTWTSSRREIAFSIDPDDVVSETHEINNRIAVDSDAISVGLWVEQSVHDYFDDHQRELGAGSNSWEDWAQRQVRMWNEMFAASIYPEAPSGVLDRIRLDKVVVVPDDALPLAGGYPTNNPNLNDRTVDLQWGFPNDASIGTFYGDHATRSSSNPFYYEASLLHELGHARYLVDVYGFNVHVSAGNRIDILENGAPIVGTPYMPYVNSWRDAVRYTPYTGLMNGNGPTVDRHSAVALNLIRGRRATLGNYNAPGNLGAYLNDLPAQNELTVRDASGAALPGASVKIYRAGPGVGWYAKVYDNTADMSLTADAAGKVLLGRCPFSATGGIIHTNNHSNGVAIVRVQSGDRVGYGFIEATDFNLEYWRGRTALGRHELRVALRKQGTAAVSVDELAPTERVSRPLVVKHEVSDLVGQ</sequence>
<reference evidence="3 4" key="1">
    <citation type="journal article" date="2007" name="Nat. Biotechnol.">
        <title>Complete genome sequence of the myxobacterium Sorangium cellulosum.</title>
        <authorList>
            <person name="Schneiker S."/>
            <person name="Perlova O."/>
            <person name="Kaiser O."/>
            <person name="Gerth K."/>
            <person name="Alici A."/>
            <person name="Altmeyer M.O."/>
            <person name="Bartels D."/>
            <person name="Bekel T."/>
            <person name="Beyer S."/>
            <person name="Bode E."/>
            <person name="Bode H.B."/>
            <person name="Bolten C.J."/>
            <person name="Choudhuri J.V."/>
            <person name="Doss S."/>
            <person name="Elnakady Y.A."/>
            <person name="Frank B."/>
            <person name="Gaigalat L."/>
            <person name="Goesmann A."/>
            <person name="Groeger C."/>
            <person name="Gross F."/>
            <person name="Jelsbak L."/>
            <person name="Jelsbak L."/>
            <person name="Kalinowski J."/>
            <person name="Kegler C."/>
            <person name="Knauber T."/>
            <person name="Konietzny S."/>
            <person name="Kopp M."/>
            <person name="Krause L."/>
            <person name="Krug D."/>
            <person name="Linke B."/>
            <person name="Mahmud T."/>
            <person name="Martinez-Arias R."/>
            <person name="McHardy A.C."/>
            <person name="Merai M."/>
            <person name="Meyer F."/>
            <person name="Mormann S."/>
            <person name="Munoz-Dorado J."/>
            <person name="Perez J."/>
            <person name="Pradella S."/>
            <person name="Rachid S."/>
            <person name="Raddatz G."/>
            <person name="Rosenau F."/>
            <person name="Rueckert C."/>
            <person name="Sasse F."/>
            <person name="Scharfe M."/>
            <person name="Schuster S.C."/>
            <person name="Suen G."/>
            <person name="Treuner-Lange A."/>
            <person name="Velicer G.J."/>
            <person name="Vorholter F.-J."/>
            <person name="Weissman K.J."/>
            <person name="Welch R.D."/>
            <person name="Wenzel S.C."/>
            <person name="Whitworth D.E."/>
            <person name="Wilhelm S."/>
            <person name="Wittmann C."/>
            <person name="Bloecker H."/>
            <person name="Puehler A."/>
            <person name="Mueller R."/>
        </authorList>
    </citation>
    <scope>NUCLEOTIDE SEQUENCE [LARGE SCALE GENOMIC DNA]</scope>
    <source>
        <strain evidence="4">So ce56</strain>
    </source>
</reference>
<name>A9GK47_SORC5</name>